<evidence type="ECO:0000256" key="7">
    <source>
        <dbReference type="RuleBase" id="RU003355"/>
    </source>
</evidence>
<dbReference type="InterPro" id="IPR050131">
    <property type="entry name" value="Peptidase_S8_subtilisin-like"/>
</dbReference>
<evidence type="ECO:0000256" key="2">
    <source>
        <dbReference type="ARBA" id="ARBA00022670"/>
    </source>
</evidence>
<reference evidence="12" key="1">
    <citation type="submission" date="2017-04" db="EMBL/GenBank/DDBJ databases">
        <authorList>
            <person name="Varghese N."/>
            <person name="Submissions S."/>
        </authorList>
    </citation>
    <scope>NUCLEOTIDE SEQUENCE [LARGE SCALE GENOMIC DNA]</scope>
    <source>
        <strain evidence="12">DSM 22618</strain>
    </source>
</reference>
<dbReference type="SUPFAM" id="SSF52743">
    <property type="entry name" value="Subtilisin-like"/>
    <property type="match status" value="1"/>
</dbReference>
<evidence type="ECO:0000313" key="12">
    <source>
        <dbReference type="Proteomes" id="UP000192920"/>
    </source>
</evidence>
<dbReference type="PROSITE" id="PS00137">
    <property type="entry name" value="SUBTILASE_HIS"/>
    <property type="match status" value="1"/>
</dbReference>
<dbReference type="PRINTS" id="PR00723">
    <property type="entry name" value="SUBTILISIN"/>
</dbReference>
<evidence type="ECO:0000313" key="11">
    <source>
        <dbReference type="EMBL" id="SME92738.1"/>
    </source>
</evidence>
<dbReference type="PANTHER" id="PTHR43806">
    <property type="entry name" value="PEPTIDASE S8"/>
    <property type="match status" value="1"/>
</dbReference>
<dbReference type="InterPro" id="IPR015500">
    <property type="entry name" value="Peptidase_S8_subtilisin-rel"/>
</dbReference>
<evidence type="ECO:0000256" key="1">
    <source>
        <dbReference type="ARBA" id="ARBA00011073"/>
    </source>
</evidence>
<dbReference type="InterPro" id="IPR010259">
    <property type="entry name" value="S8pro/Inhibitor_I9"/>
</dbReference>
<sequence length="822" mass="82561">MRRAIVIGSLTLVLLSSFCAAVTPGAAASQPVAPAAAAQGQLTDRNGVGISDGLQIRLAQAQPEDRFDVVVTFREHSHAAAARQTLGNFVPRREFKIIPGFAGRLSAAQIRALSHAPGLVRIEEDAKVHTQLNAARPDFGVDAARGLAVGGVTGRGVGICVVDTGVDPNHEQLDNGKVAGFIDYVNSKTTPYDDQGHGTHVSSIAAGDGVGPSGAVADRYQGVAPGAALYVAKVLNSSGSGAESNVVAGIEWCASQAGVHVISMSLAATPPADGNDAMSQAVNAAVKPPVGSSNTPKVVTVAAGNDGDEPGTVGSPGAAAEAMTVAACAEWSAALGAANHSDGVYLTAFSSRGPITDSNNKVLRIKPDICAPGHTITAAQAGTASGYVTYSGTSMATPFVAGSVALALEANAALKGNPTQVRSLLEGTAQDRGTPGKDNEWGAGVLDAYAFVARAQNPSSTVATLFPGTTHVDSSVGDNVVKSYSFYVSDTNKPIGAIVTITSGGPVCIQKLFNFCFAYAWLPDLDARLIAPDGTVLSESLCMGGGLNTGYGMSDECASPNPPLVALGRQETLHAMPATPGQYRVEVWGAQDSVNQGKGGSFSVDLSQGPLTGVVVPPDFALTTLPASLSVVSGTGTSYTTTVTPAGGFSGPVNLSASGLPAGAGASLSPNPITGGAGSSTLSVTTSSTTPAGSYPLTVTGTSGSLSHGSSVTLVVSVPNADFSLSASPPSRTVKRGGRTTYTTTVGALNGFNGAVTLSATGLPSGATFSFSPNPVAGAGSSTMTVWTKKTTPLSGTAPYKLMIEGKSGSLTHSTMVDLIVK</sequence>
<evidence type="ECO:0000256" key="5">
    <source>
        <dbReference type="PIRSR" id="PIRSR615500-1"/>
    </source>
</evidence>
<dbReference type="Gene3D" id="3.30.70.80">
    <property type="entry name" value="Peptidase S8 propeptide/proteinase inhibitor I9"/>
    <property type="match status" value="1"/>
</dbReference>
<evidence type="ECO:0000259" key="10">
    <source>
        <dbReference type="Pfam" id="PF05922"/>
    </source>
</evidence>
<dbReference type="InterPro" id="IPR000209">
    <property type="entry name" value="Peptidase_S8/S53_dom"/>
</dbReference>
<feature type="chain" id="PRO_5012396211" evidence="8">
    <location>
        <begin position="22"/>
        <end position="822"/>
    </location>
</feature>
<accession>A0A1Y6BA12</accession>
<evidence type="ECO:0000256" key="3">
    <source>
        <dbReference type="ARBA" id="ARBA00022801"/>
    </source>
</evidence>
<feature type="active site" description="Charge relay system" evidence="5 6">
    <location>
        <position position="163"/>
    </location>
</feature>
<evidence type="ECO:0000256" key="6">
    <source>
        <dbReference type="PROSITE-ProRule" id="PRU01240"/>
    </source>
</evidence>
<gene>
    <name evidence="11" type="ORF">SAMN02745746_00103</name>
</gene>
<dbReference type="PROSITE" id="PS00138">
    <property type="entry name" value="SUBTILASE_SER"/>
    <property type="match status" value="1"/>
</dbReference>
<dbReference type="Gene3D" id="3.40.50.200">
    <property type="entry name" value="Peptidase S8/S53 domain"/>
    <property type="match status" value="1"/>
</dbReference>
<feature type="active site" description="Charge relay system" evidence="5 6">
    <location>
        <position position="394"/>
    </location>
</feature>
<feature type="signal peptide" evidence="8">
    <location>
        <begin position="1"/>
        <end position="21"/>
    </location>
</feature>
<dbReference type="Proteomes" id="UP000192920">
    <property type="component" value="Unassembled WGS sequence"/>
</dbReference>
<dbReference type="Pfam" id="PF00082">
    <property type="entry name" value="Peptidase_S8"/>
    <property type="match status" value="1"/>
</dbReference>
<keyword evidence="12" id="KW-1185">Reference proteome</keyword>
<evidence type="ECO:0000256" key="8">
    <source>
        <dbReference type="SAM" id="SignalP"/>
    </source>
</evidence>
<feature type="active site" description="Charge relay system" evidence="5 6">
    <location>
        <position position="197"/>
    </location>
</feature>
<dbReference type="Pfam" id="PF05922">
    <property type="entry name" value="Inhibitor_I9"/>
    <property type="match status" value="1"/>
</dbReference>
<dbReference type="InterPro" id="IPR022398">
    <property type="entry name" value="Peptidase_S8_His-AS"/>
</dbReference>
<dbReference type="GO" id="GO:0006508">
    <property type="term" value="P:proteolysis"/>
    <property type="evidence" value="ECO:0007669"/>
    <property type="project" value="UniProtKB-KW"/>
</dbReference>
<keyword evidence="4 6" id="KW-0720">Serine protease</keyword>
<dbReference type="InterPro" id="IPR036852">
    <property type="entry name" value="Peptidase_S8/S53_dom_sf"/>
</dbReference>
<dbReference type="InterPro" id="IPR037045">
    <property type="entry name" value="S8pro/Inhibitor_I9_sf"/>
</dbReference>
<dbReference type="PROSITE" id="PS51892">
    <property type="entry name" value="SUBTILASE"/>
    <property type="match status" value="1"/>
</dbReference>
<name>A0A1Y6BA12_9NEIS</name>
<evidence type="ECO:0000259" key="9">
    <source>
        <dbReference type="Pfam" id="PF00082"/>
    </source>
</evidence>
<dbReference type="InterPro" id="IPR023828">
    <property type="entry name" value="Peptidase_S8_Ser-AS"/>
</dbReference>
<dbReference type="EMBL" id="FXAG01000001">
    <property type="protein sequence ID" value="SME92738.1"/>
    <property type="molecule type" value="Genomic_DNA"/>
</dbReference>
<comment type="similarity">
    <text evidence="1 6 7">Belongs to the peptidase S8 family.</text>
</comment>
<dbReference type="AlphaFoldDB" id="A0A1Y6BA12"/>
<protein>
    <submittedName>
        <fullName evidence="11">Serine protease AprX</fullName>
    </submittedName>
</protein>
<organism evidence="11 12">
    <name type="scientific">Pseudogulbenkiania subflava DSM 22618</name>
    <dbReference type="NCBI Taxonomy" id="1123014"/>
    <lineage>
        <taxon>Bacteria</taxon>
        <taxon>Pseudomonadati</taxon>
        <taxon>Pseudomonadota</taxon>
        <taxon>Betaproteobacteria</taxon>
        <taxon>Neisseriales</taxon>
        <taxon>Chromobacteriaceae</taxon>
        <taxon>Pseudogulbenkiania</taxon>
    </lineage>
</organism>
<dbReference type="STRING" id="1123014.SAMN02745746_00103"/>
<feature type="domain" description="Inhibitor I9" evidence="10">
    <location>
        <begin position="92"/>
        <end position="131"/>
    </location>
</feature>
<dbReference type="PANTHER" id="PTHR43806:SF65">
    <property type="entry name" value="SERINE PROTEASE APRX"/>
    <property type="match status" value="1"/>
</dbReference>
<dbReference type="GO" id="GO:0004252">
    <property type="term" value="F:serine-type endopeptidase activity"/>
    <property type="evidence" value="ECO:0007669"/>
    <property type="project" value="UniProtKB-UniRule"/>
</dbReference>
<keyword evidence="8" id="KW-0732">Signal</keyword>
<proteinExistence type="inferred from homology"/>
<evidence type="ECO:0000256" key="4">
    <source>
        <dbReference type="ARBA" id="ARBA00022825"/>
    </source>
</evidence>
<dbReference type="RefSeq" id="WP_085274502.1">
    <property type="nucleotide sequence ID" value="NZ_FXAG01000001.1"/>
</dbReference>
<keyword evidence="2 6" id="KW-0645">Protease</keyword>
<feature type="domain" description="Peptidase S8/S53" evidence="9">
    <location>
        <begin position="154"/>
        <end position="444"/>
    </location>
</feature>
<keyword evidence="3 6" id="KW-0378">Hydrolase</keyword>
<dbReference type="InterPro" id="IPR023827">
    <property type="entry name" value="Peptidase_S8_Asp-AS"/>
</dbReference>
<dbReference type="PROSITE" id="PS00136">
    <property type="entry name" value="SUBTILASE_ASP"/>
    <property type="match status" value="1"/>
</dbReference>